<dbReference type="Proteomes" id="UP001243717">
    <property type="component" value="Unassembled WGS sequence"/>
</dbReference>
<comment type="similarity">
    <text evidence="1 2">Belongs to the OprB family.</text>
</comment>
<dbReference type="Pfam" id="PF04966">
    <property type="entry name" value="OprB"/>
    <property type="match status" value="1"/>
</dbReference>
<comment type="caution">
    <text evidence="3">The sequence shown here is derived from an EMBL/GenBank/DDBJ whole genome shotgun (WGS) entry which is preliminary data.</text>
</comment>
<evidence type="ECO:0000256" key="1">
    <source>
        <dbReference type="ARBA" id="ARBA00008769"/>
    </source>
</evidence>
<keyword evidence="2" id="KW-0732">Signal</keyword>
<dbReference type="InterPro" id="IPR038673">
    <property type="entry name" value="OprB_sf"/>
</dbReference>
<name>A0ABU1AEE5_9BACT</name>
<sequence length="409" mass="44953">MKSYPTILSLCSLALLPNIIFGADESPYLFGDWGGARTELADKGVSLNLFHIFDVYDDFSGAAESGGTYFGRQRVAIDLDLEKLLGWENSYIAISGVHQYGNNYNRSRFGVFTNPSSIEGTETTRLANIYFGQSLFDGQVNYQIGKVDGVGAFGSQEYGSSFMNDEFAYVANAIFGSALPFDPAQKLGLIVEYQPNGTQLYLKGGVFDSNQLDAYADDHNGLSFDWEGPIAYAAELGYRSDPDKTDKPGFVKLGFHYNTGNFANFLGTTEDENNKLIYLSAGRTLHNFDSQQQRRIDGSITWVHAPEDRNLYADELIFVLRAIGPFAARPNDELGLGVVAAYISDDYSDASQSAGGPVAEEEYTVELSYKAAITPWFQLQPSLQAVMNPAGDTDRDTVWIAGLRSVITF</sequence>
<dbReference type="EMBL" id="JARXIC010000001">
    <property type="protein sequence ID" value="MDQ8192859.1"/>
    <property type="molecule type" value="Genomic_DNA"/>
</dbReference>
<feature type="signal peptide" evidence="2">
    <location>
        <begin position="1"/>
        <end position="22"/>
    </location>
</feature>
<dbReference type="PANTHER" id="PTHR37944:SF1">
    <property type="entry name" value="PORIN B"/>
    <property type="match status" value="1"/>
</dbReference>
<evidence type="ECO:0000313" key="4">
    <source>
        <dbReference type="Proteomes" id="UP001243717"/>
    </source>
</evidence>
<accession>A0ABU1AEE5</accession>
<dbReference type="RefSeq" id="WP_308983369.1">
    <property type="nucleotide sequence ID" value="NZ_JARXIC010000001.1"/>
</dbReference>
<evidence type="ECO:0000256" key="2">
    <source>
        <dbReference type="RuleBase" id="RU363072"/>
    </source>
</evidence>
<dbReference type="InterPro" id="IPR052932">
    <property type="entry name" value="OprB_Porin"/>
</dbReference>
<keyword evidence="4" id="KW-1185">Reference proteome</keyword>
<reference evidence="3 4" key="1">
    <citation type="submission" date="2023-04" db="EMBL/GenBank/DDBJ databases">
        <title>A novel bacteria isolated from coastal sediment.</title>
        <authorList>
            <person name="Liu X.-J."/>
            <person name="Du Z.-J."/>
        </authorList>
    </citation>
    <scope>NUCLEOTIDE SEQUENCE [LARGE SCALE GENOMIC DNA]</scope>
    <source>
        <strain evidence="3 4">SDUM461004</strain>
    </source>
</reference>
<evidence type="ECO:0000313" key="3">
    <source>
        <dbReference type="EMBL" id="MDQ8192859.1"/>
    </source>
</evidence>
<dbReference type="Gene3D" id="2.40.160.180">
    <property type="entry name" value="Carbohydrate-selective porin OprB"/>
    <property type="match status" value="1"/>
</dbReference>
<feature type="chain" id="PRO_5044964970" evidence="2">
    <location>
        <begin position="23"/>
        <end position="409"/>
    </location>
</feature>
<dbReference type="PANTHER" id="PTHR37944">
    <property type="entry name" value="PORIN B"/>
    <property type="match status" value="1"/>
</dbReference>
<dbReference type="InterPro" id="IPR007049">
    <property type="entry name" value="Carb-sel_porin_OprB"/>
</dbReference>
<proteinExistence type="inferred from homology"/>
<organism evidence="3 4">
    <name type="scientific">Thalassobacterium sedimentorum</name>
    <dbReference type="NCBI Taxonomy" id="3041258"/>
    <lineage>
        <taxon>Bacteria</taxon>
        <taxon>Pseudomonadati</taxon>
        <taxon>Verrucomicrobiota</taxon>
        <taxon>Opitutia</taxon>
        <taxon>Puniceicoccales</taxon>
        <taxon>Coraliomargaritaceae</taxon>
        <taxon>Thalassobacterium</taxon>
    </lineage>
</organism>
<protein>
    <submittedName>
        <fullName evidence="3">Carbohydrate porin</fullName>
    </submittedName>
</protein>
<gene>
    <name evidence="3" type="ORF">QEH59_00380</name>
</gene>